<reference evidence="1" key="1">
    <citation type="submission" date="2020-05" db="EMBL/GenBank/DDBJ databases">
        <title>Mycena genomes resolve the evolution of fungal bioluminescence.</title>
        <authorList>
            <person name="Tsai I.J."/>
        </authorList>
    </citation>
    <scope>NUCLEOTIDE SEQUENCE</scope>
    <source>
        <strain evidence="1">171206Taipei</strain>
    </source>
</reference>
<proteinExistence type="predicted"/>
<dbReference type="Proteomes" id="UP000636479">
    <property type="component" value="Unassembled WGS sequence"/>
</dbReference>
<gene>
    <name evidence="1" type="ORF">MIND_00560200</name>
</gene>
<protein>
    <submittedName>
        <fullName evidence="1">Uncharacterized protein</fullName>
    </submittedName>
</protein>
<comment type="caution">
    <text evidence="1">The sequence shown here is derived from an EMBL/GenBank/DDBJ whole genome shotgun (WGS) entry which is preliminary data.</text>
</comment>
<evidence type="ECO:0000313" key="1">
    <source>
        <dbReference type="EMBL" id="KAF7307649.1"/>
    </source>
</evidence>
<keyword evidence="2" id="KW-1185">Reference proteome</keyword>
<accession>A0A8H6W6I1</accession>
<dbReference type="AlphaFoldDB" id="A0A8H6W6I1"/>
<sequence>MGHLKRVVYENAVDVEMRALATHFAGPQYASACFVSRKWPVLLDTVLSSPHVPSCQQQESLVRLWLNGLKDQANVKPASAMPDNILVAVVPMTCGGLCLVISSIVCSEGGVSTSASTTV</sequence>
<dbReference type="RefSeq" id="XP_037222668.1">
    <property type="nucleotide sequence ID" value="XM_037362376.1"/>
</dbReference>
<evidence type="ECO:0000313" key="2">
    <source>
        <dbReference type="Proteomes" id="UP000636479"/>
    </source>
</evidence>
<organism evidence="1 2">
    <name type="scientific">Mycena indigotica</name>
    <dbReference type="NCBI Taxonomy" id="2126181"/>
    <lineage>
        <taxon>Eukaryota</taxon>
        <taxon>Fungi</taxon>
        <taxon>Dikarya</taxon>
        <taxon>Basidiomycota</taxon>
        <taxon>Agaricomycotina</taxon>
        <taxon>Agaricomycetes</taxon>
        <taxon>Agaricomycetidae</taxon>
        <taxon>Agaricales</taxon>
        <taxon>Marasmiineae</taxon>
        <taxon>Mycenaceae</taxon>
        <taxon>Mycena</taxon>
    </lineage>
</organism>
<dbReference type="EMBL" id="JACAZF010000004">
    <property type="protein sequence ID" value="KAF7307649.1"/>
    <property type="molecule type" value="Genomic_DNA"/>
</dbReference>
<name>A0A8H6W6I1_9AGAR</name>
<dbReference type="GeneID" id="59344892"/>